<gene>
    <name evidence="1" type="ORF">C8D90_105269</name>
</gene>
<evidence type="ECO:0000313" key="1">
    <source>
        <dbReference type="EMBL" id="RDK90983.1"/>
    </source>
</evidence>
<accession>A0A370QQC1</accession>
<dbReference type="EMBL" id="QRAP01000005">
    <property type="protein sequence ID" value="RDK90983.1"/>
    <property type="molecule type" value="Genomic_DNA"/>
</dbReference>
<name>A0A370QQC1_9GAMM</name>
<dbReference type="OrthoDB" id="8970090at2"/>
<reference evidence="1 2" key="1">
    <citation type="submission" date="2018-07" db="EMBL/GenBank/DDBJ databases">
        <title>Genomic Encyclopedia of Type Strains, Phase IV (KMG-IV): sequencing the most valuable type-strain genomes for metagenomic binning, comparative biology and taxonomic classification.</title>
        <authorList>
            <person name="Goeker M."/>
        </authorList>
    </citation>
    <scope>NUCLEOTIDE SEQUENCE [LARGE SCALE GENOMIC DNA]</scope>
    <source>
        <strain evidence="1 2">DSM 103736</strain>
    </source>
</reference>
<protein>
    <submittedName>
        <fullName evidence="1">Uncharacterized protein</fullName>
    </submittedName>
</protein>
<organism evidence="1 2">
    <name type="scientific">Enterobacillus tribolii</name>
    <dbReference type="NCBI Taxonomy" id="1487935"/>
    <lineage>
        <taxon>Bacteria</taxon>
        <taxon>Pseudomonadati</taxon>
        <taxon>Pseudomonadota</taxon>
        <taxon>Gammaproteobacteria</taxon>
        <taxon>Enterobacterales</taxon>
        <taxon>Hafniaceae</taxon>
        <taxon>Enterobacillus</taxon>
    </lineage>
</organism>
<dbReference type="RefSeq" id="WP_115458799.1">
    <property type="nucleotide sequence ID" value="NZ_QRAP01000005.1"/>
</dbReference>
<sequence length="223" mass="24689">MTIPYCILHTEADSDVVLNGLGFSENDIHAALTSALYERRKSSKLHPAVDAGFRFWSEMVAATRRVLIGKGNGWSPEVVKRMEMVANSARGVNLIITSGDRHTGRPDGLPKTKNAKGEATRSIVHNNPGTVDMFQTDALYPGKSEITPIDSTRTYIVLYYYDAANKEVRCEVSYPVGMVNQDGFARVSAWSERIILNPLPFEGADIFPDEDFDDDISITVESK</sequence>
<dbReference type="Proteomes" id="UP000254848">
    <property type="component" value="Unassembled WGS sequence"/>
</dbReference>
<proteinExistence type="predicted"/>
<comment type="caution">
    <text evidence="1">The sequence shown here is derived from an EMBL/GenBank/DDBJ whole genome shotgun (WGS) entry which is preliminary data.</text>
</comment>
<dbReference type="AlphaFoldDB" id="A0A370QQC1"/>
<evidence type="ECO:0000313" key="2">
    <source>
        <dbReference type="Proteomes" id="UP000254848"/>
    </source>
</evidence>
<keyword evidence="2" id="KW-1185">Reference proteome</keyword>